<keyword evidence="1" id="KW-0812">Transmembrane</keyword>
<evidence type="ECO:0000313" key="2">
    <source>
        <dbReference type="EMBL" id="AAK74535.1"/>
    </source>
</evidence>
<keyword evidence="3" id="KW-1185">Reference proteome</keyword>
<dbReference type="KEGG" id="spn:SP_0367"/>
<organism evidence="2 3">
    <name type="scientific">Streptococcus pneumoniae serotype 4 (strain ATCC BAA-334 / TIGR4)</name>
    <dbReference type="NCBI Taxonomy" id="170187"/>
    <lineage>
        <taxon>Bacteria</taxon>
        <taxon>Bacillati</taxon>
        <taxon>Bacillota</taxon>
        <taxon>Bacilli</taxon>
        <taxon>Lactobacillales</taxon>
        <taxon>Streptococcaceae</taxon>
        <taxon>Streptococcus</taxon>
    </lineage>
</organism>
<keyword evidence="1" id="KW-1133">Transmembrane helix</keyword>
<feature type="transmembrane region" description="Helical" evidence="1">
    <location>
        <begin position="6"/>
        <end position="29"/>
    </location>
</feature>
<dbReference type="EMBL" id="AE005672">
    <property type="protein sequence ID" value="AAK74535.1"/>
    <property type="molecule type" value="Genomic_DNA"/>
</dbReference>
<dbReference type="EnsemblBacteria" id="AAK74535">
    <property type="protein sequence ID" value="AAK74535"/>
    <property type="gene ID" value="SP_0367"/>
</dbReference>
<protein>
    <submittedName>
        <fullName evidence="2">Uncharacterized protein</fullName>
    </submittedName>
</protein>
<gene>
    <name evidence="2" type="ordered locus">SP_0367</name>
</gene>
<accession>A0A0H2UNM9</accession>
<sequence length="39" mass="4492">MFPIAFSAIICYIKSIIIFYLSELSIALSEEGVFFKKKM</sequence>
<dbReference type="PaxDb" id="170187-SP_0367"/>
<reference evidence="2 3" key="1">
    <citation type="journal article" date="2001" name="Science">
        <title>Complete genome sequence of a virulent isolate of Streptococcus pneumoniae.</title>
        <authorList>
            <person name="Tettelin H."/>
            <person name="Nelson K.E."/>
            <person name="Paulsen I.T."/>
            <person name="Eisen J.A."/>
            <person name="Read T.D."/>
            <person name="Peterson S."/>
            <person name="Heidelberg J."/>
            <person name="DeBoy R.T."/>
            <person name="Haft D.H."/>
            <person name="Dodson R.J."/>
            <person name="Durkin A.S."/>
            <person name="Gwinn M."/>
            <person name="Kolonay J.F."/>
            <person name="Nelson W.C."/>
            <person name="Peterson J.D."/>
            <person name="Umayam L.A."/>
            <person name="White O."/>
            <person name="Salzberg S.L."/>
            <person name="Lewis M.R."/>
            <person name="Radune D."/>
            <person name="Holtzapple E."/>
            <person name="Khouri H."/>
            <person name="Wolf A.M."/>
            <person name="Utterback T.R."/>
            <person name="Hansen C.L."/>
            <person name="McDonald L.A."/>
            <person name="Feldblyum T.V."/>
            <person name="Angiuoli S."/>
            <person name="Dickinson T."/>
            <person name="Hickey E.K."/>
            <person name="Holt I.E."/>
            <person name="Loftus B.J."/>
            <person name="Yang F."/>
            <person name="Smith H.O."/>
            <person name="Venter J.C."/>
            <person name="Dougherty B.A."/>
            <person name="Morrison D.A."/>
            <person name="Hollingshead S.K."/>
            <person name="Fraser C.M."/>
        </authorList>
    </citation>
    <scope>NUCLEOTIDE SEQUENCE [LARGE SCALE GENOMIC DNA]</scope>
    <source>
        <strain evidence="3">ATCC BAA-334 / TIGR4</strain>
    </source>
</reference>
<evidence type="ECO:0000313" key="3">
    <source>
        <dbReference type="Proteomes" id="UP000000585"/>
    </source>
</evidence>
<proteinExistence type="predicted"/>
<name>A0A0H2UNM9_STRPN</name>
<evidence type="ECO:0000256" key="1">
    <source>
        <dbReference type="SAM" id="Phobius"/>
    </source>
</evidence>
<dbReference type="Proteomes" id="UP000000585">
    <property type="component" value="Chromosome"/>
</dbReference>
<keyword evidence="1" id="KW-0472">Membrane</keyword>
<dbReference type="AlphaFoldDB" id="A0A0H2UNM9"/>